<feature type="compositionally biased region" description="Low complexity" evidence="5">
    <location>
        <begin position="136"/>
        <end position="148"/>
    </location>
</feature>
<feature type="transmembrane region" description="Helical" evidence="6">
    <location>
        <begin position="343"/>
        <end position="369"/>
    </location>
</feature>
<feature type="transmembrane region" description="Helical" evidence="6">
    <location>
        <begin position="711"/>
        <end position="732"/>
    </location>
</feature>
<feature type="transmembrane region" description="Helical" evidence="6">
    <location>
        <begin position="463"/>
        <end position="485"/>
    </location>
</feature>
<feature type="compositionally biased region" description="Low complexity" evidence="5">
    <location>
        <begin position="1001"/>
        <end position="1018"/>
    </location>
</feature>
<feature type="compositionally biased region" description="Polar residues" evidence="5">
    <location>
        <begin position="94"/>
        <end position="108"/>
    </location>
</feature>
<dbReference type="Proteomes" id="UP000008743">
    <property type="component" value="Unassembled WGS sequence"/>
</dbReference>
<feature type="transmembrane region" description="Helical" evidence="6">
    <location>
        <begin position="651"/>
        <end position="670"/>
    </location>
</feature>
<feature type="region of interest" description="Disordered" evidence="5">
    <location>
        <begin position="1"/>
        <end position="151"/>
    </location>
</feature>
<dbReference type="GO" id="GO:0016020">
    <property type="term" value="C:membrane"/>
    <property type="evidence" value="ECO:0007669"/>
    <property type="project" value="UniProtKB-SubCell"/>
</dbReference>
<organism evidence="7 8">
    <name type="scientific">Capsaspora owczarzaki (strain ATCC 30864)</name>
    <dbReference type="NCBI Taxonomy" id="595528"/>
    <lineage>
        <taxon>Eukaryota</taxon>
        <taxon>Filasterea</taxon>
        <taxon>Capsaspora</taxon>
    </lineage>
</organism>
<feature type="compositionally biased region" description="Low complexity" evidence="5">
    <location>
        <begin position="1146"/>
        <end position="1194"/>
    </location>
</feature>
<feature type="region of interest" description="Disordered" evidence="5">
    <location>
        <begin position="1146"/>
        <end position="1199"/>
    </location>
</feature>
<dbReference type="Pfam" id="PF13520">
    <property type="entry name" value="AA_permease_2"/>
    <property type="match status" value="1"/>
</dbReference>
<reference evidence="8" key="1">
    <citation type="submission" date="2011-02" db="EMBL/GenBank/DDBJ databases">
        <title>The Genome Sequence of Capsaspora owczarzaki ATCC 30864.</title>
        <authorList>
            <person name="Russ C."/>
            <person name="Cuomo C."/>
            <person name="Burger G."/>
            <person name="Gray M.W."/>
            <person name="Holland P.W.H."/>
            <person name="King N."/>
            <person name="Lang F.B.F."/>
            <person name="Roger A.J."/>
            <person name="Ruiz-Trillo I."/>
            <person name="Young S.K."/>
            <person name="Zeng Q."/>
            <person name="Gargeya S."/>
            <person name="Alvarado L."/>
            <person name="Berlin A."/>
            <person name="Chapman S.B."/>
            <person name="Chen Z."/>
            <person name="Freedman E."/>
            <person name="Gellesch M."/>
            <person name="Goldberg J."/>
            <person name="Griggs A."/>
            <person name="Gujja S."/>
            <person name="Heilman E."/>
            <person name="Heiman D."/>
            <person name="Howarth C."/>
            <person name="Mehta T."/>
            <person name="Neiman D."/>
            <person name="Pearson M."/>
            <person name="Roberts A."/>
            <person name="Saif S."/>
            <person name="Shea T."/>
            <person name="Shenoy N."/>
            <person name="Sisk P."/>
            <person name="Stolte C."/>
            <person name="Sykes S."/>
            <person name="White J."/>
            <person name="Yandava C."/>
            <person name="Haas B."/>
            <person name="Nusbaum C."/>
            <person name="Birren B."/>
        </authorList>
    </citation>
    <scope>NUCLEOTIDE SEQUENCE</scope>
    <source>
        <strain evidence="8">ATCC 30864</strain>
    </source>
</reference>
<evidence type="ECO:0000256" key="1">
    <source>
        <dbReference type="ARBA" id="ARBA00004141"/>
    </source>
</evidence>
<comment type="subcellular location">
    <subcellularLocation>
        <location evidence="1">Membrane</location>
        <topology evidence="1">Multi-pass membrane protein</topology>
    </subcellularLocation>
</comment>
<protein>
    <recommendedName>
        <fullName evidence="9">Amino acid permease</fullName>
    </recommendedName>
</protein>
<dbReference type="PhylomeDB" id="A0A0D2X513"/>
<feature type="region of interest" description="Disordered" evidence="5">
    <location>
        <begin position="284"/>
        <end position="320"/>
    </location>
</feature>
<feature type="transmembrane region" description="Helical" evidence="6">
    <location>
        <begin position="738"/>
        <end position="758"/>
    </location>
</feature>
<proteinExistence type="predicted"/>
<dbReference type="RefSeq" id="XP_004343371.2">
    <property type="nucleotide sequence ID" value="XM_004343321.2"/>
</dbReference>
<keyword evidence="8" id="KW-1185">Reference proteome</keyword>
<evidence type="ECO:0000256" key="3">
    <source>
        <dbReference type="ARBA" id="ARBA00022989"/>
    </source>
</evidence>
<feature type="region of interest" description="Disordered" evidence="5">
    <location>
        <begin position="1253"/>
        <end position="1316"/>
    </location>
</feature>
<dbReference type="EMBL" id="KE346373">
    <property type="protein sequence ID" value="KJE97009.1"/>
    <property type="molecule type" value="Genomic_DNA"/>
</dbReference>
<feature type="compositionally biased region" description="Low complexity" evidence="5">
    <location>
        <begin position="35"/>
        <end position="81"/>
    </location>
</feature>
<evidence type="ECO:0000313" key="7">
    <source>
        <dbReference type="EMBL" id="KJE97009.1"/>
    </source>
</evidence>
<evidence type="ECO:0000256" key="2">
    <source>
        <dbReference type="ARBA" id="ARBA00022692"/>
    </source>
</evidence>
<sequence length="1316" mass="139983">MSRLLARALNRPGSGAGSGSDGSSEGSGGGEDNEMSSQTLLTRRQQLQSQQSQQSQHSHQSYQLAQAQSQSQSQAQSPSQSGNHAHLRQIHPQAATSALTVPSSSTLQSGRWSGGSGSSHSASHRGGSSGGGGGFSMTSSGNSFSMSSRRAADNDPVGLVFAPAGVAEWEWAGKGIVEIVHTDRCPSLNFALPATGNAPGAALPGTTTTTTTTTTTAAAAAARSGQSEGVIADGARQEPPVLQEQQSINVNLLRGVERLGWKIKYPPVYSGGIESTKHYFADGGDDDDEIDLDGDDDTTAAERGMQPQQPSIKRSGHAHGGKESLLGQFMATAICANDITSSVLYTAGVVASYAGYLAPICLLLVVLLLHLFRRVYVEVVTALPLNGGTYTAILNTGPKSAAVFAGCLSFLSYVATAVVSGTNAIQYLQVLWTDLDGHIATILLFVLFAALMLFGVTESAKVAFAICSVHMLTLATLCMCALVSAFRSNWSVLADNFERAPPSNIPLALFYGFSSAMLGISGFESSSNFVEQQKPGVFAKTLRNMWLMVAIINPVVSLLSFSVLPPSVLYPNNGTVYNEAAAKALLATMADQMEDELNGAWLKRMIVVDAVLVLSGAVLTSFVGVIGLFLRMSADRCLPGVFLKRLPYTQANYVIILFFLLVCSSLFLIANGELQAIGGVYTVAFLSVMALFGCSNLALKNTRSTLKSEAHAPLVGVITAIVGVIVAWIGNVVLDSQILLYFFMYFVGFLAIALSMFFRSAAIRTLLHAIKDRTNASARVARFQKWLVQLLHDIEREPVIFFSKHGDLVSLNRAIQYVEDNEQTRIVKVVHFFESPRDIPEELFENIAMLDRCYPAIRIDAMLVTGPFRPEMIAFVADRTQIPPNRCFIGCPSPRMTYNIRELGGLRIIVPHLDRTYARLVRLWREHLQLPAPDEQRALPAGNVGLGPSGPARKQQDTPAAAAAAVAKVSAPETDGPLLLGLGADARSDLSSQPHQGRDAQFQQQQQQQQPPQQQQQQMGASFQEQIHGFAPVAPTALFSLAHQTPQSLSAPPQPTSSHPIADFGASFAVPPNQHHQAMAKPGAEQQAIAQPVYSQGPQLAREDDHHNYHYQQPRHQPASIFEVFGVRSLPHSGVSLTFSSPAKAAAPVTPSVPAPVVASEPTSAARSPPAAPTASATRSASASDDSPPKASLSRNQSRHVFSVQAVDTMDDDSAAPLVDLSVAAPSREAEEQGGKAGATTRRFEVAAATETVAPTTVSASDETSKRSQVVEARTEPASTTEPLREQSADAGPVGDASAAPHSLAVSGVVENEEVL</sequence>
<gene>
    <name evidence="7" type="ORF">CAOG_007497</name>
</gene>
<feature type="transmembrane region" description="Helical" evidence="6">
    <location>
        <begin position="606"/>
        <end position="630"/>
    </location>
</feature>
<feature type="compositionally biased region" description="Acidic residues" evidence="5">
    <location>
        <begin position="284"/>
        <end position="299"/>
    </location>
</feature>
<dbReference type="Gene3D" id="1.20.1740.10">
    <property type="entry name" value="Amino acid/polyamine transporter I"/>
    <property type="match status" value="1"/>
</dbReference>
<feature type="transmembrane region" description="Helical" evidence="6">
    <location>
        <begin position="544"/>
        <end position="564"/>
    </location>
</feature>
<accession>A0A0D2X513</accession>
<evidence type="ECO:0008006" key="9">
    <source>
        <dbReference type="Google" id="ProtNLM"/>
    </source>
</evidence>
<dbReference type="eggNOG" id="ENOG502QT3M">
    <property type="taxonomic scope" value="Eukaryota"/>
</dbReference>
<feature type="compositionally biased region" description="Polar residues" evidence="5">
    <location>
        <begin position="1045"/>
        <end position="1059"/>
    </location>
</feature>
<feature type="compositionally biased region" description="Low complexity" evidence="5">
    <location>
        <begin position="960"/>
        <end position="983"/>
    </location>
</feature>
<dbReference type="OrthoDB" id="1718410at2759"/>
<keyword evidence="4 6" id="KW-0472">Membrane</keyword>
<feature type="transmembrane region" description="Helical" evidence="6">
    <location>
        <begin position="401"/>
        <end position="425"/>
    </location>
</feature>
<keyword evidence="2 6" id="KW-0812">Transmembrane</keyword>
<dbReference type="PANTHER" id="PTHR12460:SF38">
    <property type="entry name" value="KINETOPLAST-ASSOCIATED PROTEIN-LIKE PROTEIN"/>
    <property type="match status" value="1"/>
</dbReference>
<evidence type="ECO:0000256" key="6">
    <source>
        <dbReference type="SAM" id="Phobius"/>
    </source>
</evidence>
<feature type="compositionally biased region" description="Gly residues" evidence="5">
    <location>
        <begin position="14"/>
        <end position="30"/>
    </location>
</feature>
<name>A0A0D2X513_CAPO3</name>
<dbReference type="InParanoid" id="A0A0D2X513"/>
<feature type="transmembrane region" description="Helical" evidence="6">
    <location>
        <begin position="676"/>
        <end position="699"/>
    </location>
</feature>
<evidence type="ECO:0000256" key="5">
    <source>
        <dbReference type="SAM" id="MobiDB-lite"/>
    </source>
</evidence>
<dbReference type="GO" id="GO:0022857">
    <property type="term" value="F:transmembrane transporter activity"/>
    <property type="evidence" value="ECO:0007669"/>
    <property type="project" value="InterPro"/>
</dbReference>
<dbReference type="STRING" id="595528.A0A0D2X513"/>
<feature type="transmembrane region" description="Helical" evidence="6">
    <location>
        <begin position="437"/>
        <end position="456"/>
    </location>
</feature>
<feature type="region of interest" description="Disordered" evidence="5">
    <location>
        <begin position="935"/>
        <end position="1023"/>
    </location>
</feature>
<keyword evidence="3 6" id="KW-1133">Transmembrane helix</keyword>
<evidence type="ECO:0000256" key="4">
    <source>
        <dbReference type="ARBA" id="ARBA00023136"/>
    </source>
</evidence>
<dbReference type="InterPro" id="IPR002293">
    <property type="entry name" value="AA/rel_permease1"/>
</dbReference>
<evidence type="ECO:0000313" key="8">
    <source>
        <dbReference type="Proteomes" id="UP000008743"/>
    </source>
</evidence>
<dbReference type="PANTHER" id="PTHR12460">
    <property type="entry name" value="CYCLIN-DEPENDENT KINASE INHIBITOR-RELATED PROTEIN"/>
    <property type="match status" value="1"/>
</dbReference>
<feature type="region of interest" description="Disordered" evidence="5">
    <location>
        <begin position="1045"/>
        <end position="1069"/>
    </location>
</feature>